<evidence type="ECO:0000313" key="1">
    <source>
        <dbReference type="EMBL" id="JAD62285.1"/>
    </source>
</evidence>
<sequence length="75" mass="8805">MISLNCSSLHDKNFNSVAVKWFPLQPLDVYRSHTKIFHFYLTLHGTCTHARARTTYLPEMCCIQNSAHRHIHYVC</sequence>
<dbReference type="EMBL" id="GBRH01235610">
    <property type="protein sequence ID" value="JAD62285.1"/>
    <property type="molecule type" value="Transcribed_RNA"/>
</dbReference>
<organism evidence="1">
    <name type="scientific">Arundo donax</name>
    <name type="common">Giant reed</name>
    <name type="synonym">Donax arundinaceus</name>
    <dbReference type="NCBI Taxonomy" id="35708"/>
    <lineage>
        <taxon>Eukaryota</taxon>
        <taxon>Viridiplantae</taxon>
        <taxon>Streptophyta</taxon>
        <taxon>Embryophyta</taxon>
        <taxon>Tracheophyta</taxon>
        <taxon>Spermatophyta</taxon>
        <taxon>Magnoliopsida</taxon>
        <taxon>Liliopsida</taxon>
        <taxon>Poales</taxon>
        <taxon>Poaceae</taxon>
        <taxon>PACMAD clade</taxon>
        <taxon>Arundinoideae</taxon>
        <taxon>Arundineae</taxon>
        <taxon>Arundo</taxon>
    </lineage>
</organism>
<reference evidence="1" key="1">
    <citation type="submission" date="2014-09" db="EMBL/GenBank/DDBJ databases">
        <authorList>
            <person name="Magalhaes I.L.F."/>
            <person name="Oliveira U."/>
            <person name="Santos F.R."/>
            <person name="Vidigal T.H.D.A."/>
            <person name="Brescovit A.D."/>
            <person name="Santos A.J."/>
        </authorList>
    </citation>
    <scope>NUCLEOTIDE SEQUENCE</scope>
    <source>
        <tissue evidence="1">Shoot tissue taken approximately 20 cm above the soil surface</tissue>
    </source>
</reference>
<proteinExistence type="predicted"/>
<name>A0A0A9BM34_ARUDO</name>
<dbReference type="AlphaFoldDB" id="A0A0A9BM34"/>
<reference evidence="1" key="2">
    <citation type="journal article" date="2015" name="Data Brief">
        <title>Shoot transcriptome of the giant reed, Arundo donax.</title>
        <authorList>
            <person name="Barrero R.A."/>
            <person name="Guerrero F.D."/>
            <person name="Moolhuijzen P."/>
            <person name="Goolsby J.A."/>
            <person name="Tidwell J."/>
            <person name="Bellgard S.E."/>
            <person name="Bellgard M.I."/>
        </authorList>
    </citation>
    <scope>NUCLEOTIDE SEQUENCE</scope>
    <source>
        <tissue evidence="1">Shoot tissue taken approximately 20 cm above the soil surface</tissue>
    </source>
</reference>
<protein>
    <submittedName>
        <fullName evidence="1">Uncharacterized protein</fullName>
    </submittedName>
</protein>
<accession>A0A0A9BM34</accession>